<gene>
    <name evidence="3" type="ORF">FB458_0618</name>
</gene>
<evidence type="ECO:0008006" key="5">
    <source>
        <dbReference type="Google" id="ProtNLM"/>
    </source>
</evidence>
<dbReference type="OrthoDB" id="4868761at2"/>
<proteinExistence type="predicted"/>
<dbReference type="SUPFAM" id="SSF110296">
    <property type="entry name" value="Oligoxyloglucan reducing end-specific cellobiohydrolase"/>
    <property type="match status" value="1"/>
</dbReference>
<evidence type="ECO:0000256" key="2">
    <source>
        <dbReference type="SAM" id="Phobius"/>
    </source>
</evidence>
<keyword evidence="2" id="KW-0812">Transmembrane</keyword>
<feature type="compositionally biased region" description="Low complexity" evidence="1">
    <location>
        <begin position="133"/>
        <end position="160"/>
    </location>
</feature>
<comment type="caution">
    <text evidence="3">The sequence shown here is derived from an EMBL/GenBank/DDBJ whole genome shotgun (WGS) entry which is preliminary data.</text>
</comment>
<evidence type="ECO:0000256" key="1">
    <source>
        <dbReference type="SAM" id="MobiDB-lite"/>
    </source>
</evidence>
<name>A0A542DWU5_9MICO</name>
<feature type="region of interest" description="Disordered" evidence="1">
    <location>
        <begin position="131"/>
        <end position="161"/>
    </location>
</feature>
<feature type="transmembrane region" description="Helical" evidence="2">
    <location>
        <begin position="91"/>
        <end position="110"/>
    </location>
</feature>
<dbReference type="RefSeq" id="WP_141846669.1">
    <property type="nucleotide sequence ID" value="NZ_BAAAPR010000006.1"/>
</dbReference>
<dbReference type="Gene3D" id="2.120.10.10">
    <property type="match status" value="2"/>
</dbReference>
<feature type="compositionally biased region" description="Basic and acidic residues" evidence="1">
    <location>
        <begin position="27"/>
        <end position="49"/>
    </location>
</feature>
<keyword evidence="2" id="KW-1133">Transmembrane helix</keyword>
<keyword evidence="4" id="KW-1185">Reference proteome</keyword>
<dbReference type="EMBL" id="VFMN01000001">
    <property type="protein sequence ID" value="TQJ07553.1"/>
    <property type="molecule type" value="Genomic_DNA"/>
</dbReference>
<dbReference type="Proteomes" id="UP000317893">
    <property type="component" value="Unassembled WGS sequence"/>
</dbReference>
<keyword evidence="2" id="KW-0472">Membrane</keyword>
<organism evidence="3 4">
    <name type="scientific">Lapillicoccus jejuensis</name>
    <dbReference type="NCBI Taxonomy" id="402171"/>
    <lineage>
        <taxon>Bacteria</taxon>
        <taxon>Bacillati</taxon>
        <taxon>Actinomycetota</taxon>
        <taxon>Actinomycetes</taxon>
        <taxon>Micrococcales</taxon>
        <taxon>Intrasporangiaceae</taxon>
        <taxon>Lapillicoccus</taxon>
    </lineage>
</organism>
<reference evidence="3 4" key="1">
    <citation type="submission" date="2019-06" db="EMBL/GenBank/DDBJ databases">
        <title>Sequencing the genomes of 1000 actinobacteria strains.</title>
        <authorList>
            <person name="Klenk H.-P."/>
        </authorList>
    </citation>
    <scope>NUCLEOTIDE SEQUENCE [LARGE SCALE GENOMIC DNA]</scope>
    <source>
        <strain evidence="3 4">DSM 18607</strain>
    </source>
</reference>
<accession>A0A542DWU5</accession>
<evidence type="ECO:0000313" key="4">
    <source>
        <dbReference type="Proteomes" id="UP000317893"/>
    </source>
</evidence>
<dbReference type="AlphaFoldDB" id="A0A542DWU5"/>
<sequence>MSQPPSGPRDPHDPYDADGWSAASGAPDEHGSGEHGWGEHGSGEPRDAVDPVAAFFAAERDDVRPLAADEVRWQRITREARSRRRQGPLRWVAAAAAVLVVGGGVAGLVGRHQSETVASAPRPTVTRTVYVDPSPTAADPTAATPSSPSTSAPPATTTRAGVPADLRLVSVSSVASGRLWGLGSATCAGTPCALVVTSTDRGTSWSVAGTVPGVTAGPARPVSGGAAGVGAAADVTDVRFADDRTGWVFGAQVLRTTDGGRTWTTYAHGGGPVLGLETDGREVVLAAADRCTAATCTGDVTVSRAAVADASAAPVGAPYGVGQGYAGLEVAWRARTAYVAVVGGSQASVPVQVGTTSVTPLGGPDCGASVDGGALVVAAADGSRLLGFCRGPGSAGSAHLLAPQTSADGTTWTPGPSGASVALPDAPLLSAAAADGTRLVVAAGASGGGASDVEVSVDGGATWAAPASLHPPDGGFGWLGASGGGTYLALPAVPNGSFWRSADAGRTWQEVRVAG</sequence>
<protein>
    <recommendedName>
        <fullName evidence="5">BNR/Asp-box repeat protein</fullName>
    </recommendedName>
</protein>
<evidence type="ECO:0000313" key="3">
    <source>
        <dbReference type="EMBL" id="TQJ07553.1"/>
    </source>
</evidence>
<feature type="region of interest" description="Disordered" evidence="1">
    <location>
        <begin position="1"/>
        <end position="53"/>
    </location>
</feature>